<dbReference type="Pfam" id="PF20652">
    <property type="entry name" value="Sec8_C"/>
    <property type="match status" value="1"/>
</dbReference>
<evidence type="ECO:0000256" key="2">
    <source>
        <dbReference type="ARBA" id="ARBA00022448"/>
    </source>
</evidence>
<dbReference type="GO" id="GO:0006893">
    <property type="term" value="P:Golgi to plasma membrane transport"/>
    <property type="evidence" value="ECO:0007669"/>
    <property type="project" value="TreeGrafter"/>
</dbReference>
<evidence type="ECO:0000313" key="11">
    <source>
        <dbReference type="Proteomes" id="UP001152622"/>
    </source>
</evidence>
<evidence type="ECO:0000256" key="4">
    <source>
        <dbReference type="ARBA" id="ARBA00022927"/>
    </source>
</evidence>
<dbReference type="GO" id="GO:0032584">
    <property type="term" value="C:growth cone membrane"/>
    <property type="evidence" value="ECO:0007669"/>
    <property type="project" value="TreeGrafter"/>
</dbReference>
<name>A0A9Q1GCW4_SYNKA</name>
<dbReference type="Pfam" id="PF04048">
    <property type="entry name" value="Sec8_N"/>
    <property type="match status" value="1"/>
</dbReference>
<gene>
    <name evidence="10" type="ORF">SKAU_G00023850</name>
</gene>
<keyword evidence="11" id="KW-1185">Reference proteome</keyword>
<evidence type="ECO:0000259" key="9">
    <source>
        <dbReference type="Pfam" id="PF20652"/>
    </source>
</evidence>
<organism evidence="10 11">
    <name type="scientific">Synaphobranchus kaupii</name>
    <name type="common">Kaup's arrowtooth eel</name>
    <dbReference type="NCBI Taxonomy" id="118154"/>
    <lineage>
        <taxon>Eukaryota</taxon>
        <taxon>Metazoa</taxon>
        <taxon>Chordata</taxon>
        <taxon>Craniata</taxon>
        <taxon>Vertebrata</taxon>
        <taxon>Euteleostomi</taxon>
        <taxon>Actinopterygii</taxon>
        <taxon>Neopterygii</taxon>
        <taxon>Teleostei</taxon>
        <taxon>Anguilliformes</taxon>
        <taxon>Synaphobranchidae</taxon>
        <taxon>Synaphobranchus</taxon>
    </lineage>
</organism>
<feature type="region of interest" description="Disordered" evidence="6">
    <location>
        <begin position="237"/>
        <end position="265"/>
    </location>
</feature>
<keyword evidence="2 5" id="KW-0813">Transport</keyword>
<comment type="function">
    <text evidence="5">Component of the exocyst complex involved in the docking of exocytic vesicles with fusion sites on the plasma membrane.</text>
</comment>
<evidence type="ECO:0000256" key="3">
    <source>
        <dbReference type="ARBA" id="ARBA00022483"/>
    </source>
</evidence>
<feature type="chain" id="PRO_5040426429" description="Exocyst complex component Sec8" evidence="7">
    <location>
        <begin position="20"/>
        <end position="983"/>
    </location>
</feature>
<dbReference type="GO" id="GO:0007268">
    <property type="term" value="P:chemical synaptic transmission"/>
    <property type="evidence" value="ECO:0007669"/>
    <property type="project" value="TreeGrafter"/>
</dbReference>
<dbReference type="AlphaFoldDB" id="A0A9Q1GCW4"/>
<evidence type="ECO:0000256" key="5">
    <source>
        <dbReference type="RuleBase" id="RU367079"/>
    </source>
</evidence>
<dbReference type="InterPro" id="IPR039682">
    <property type="entry name" value="Sec8/EXOC4"/>
</dbReference>
<dbReference type="InterPro" id="IPR007191">
    <property type="entry name" value="Sec8_exocyst_N"/>
</dbReference>
<evidence type="ECO:0000256" key="7">
    <source>
        <dbReference type="SAM" id="SignalP"/>
    </source>
</evidence>
<proteinExistence type="inferred from homology"/>
<feature type="signal peptide" evidence="7">
    <location>
        <begin position="1"/>
        <end position="19"/>
    </location>
</feature>
<dbReference type="GO" id="GO:0045202">
    <property type="term" value="C:synapse"/>
    <property type="evidence" value="ECO:0007669"/>
    <property type="project" value="TreeGrafter"/>
</dbReference>
<dbReference type="EMBL" id="JAINUF010000001">
    <property type="protein sequence ID" value="KAJ8381607.1"/>
    <property type="molecule type" value="Genomic_DNA"/>
</dbReference>
<dbReference type="GO" id="GO:0006612">
    <property type="term" value="P:protein targeting to membrane"/>
    <property type="evidence" value="ECO:0007669"/>
    <property type="project" value="UniProtKB-UniRule"/>
</dbReference>
<dbReference type="PANTHER" id="PTHR14146">
    <property type="entry name" value="EXOCYST COMPLEX COMPONENT 4"/>
    <property type="match status" value="1"/>
</dbReference>
<evidence type="ECO:0000256" key="1">
    <source>
        <dbReference type="ARBA" id="ARBA00010470"/>
    </source>
</evidence>
<feature type="domain" description="Exocyst complex component Sec8 middle helical bundle" evidence="9">
    <location>
        <begin position="280"/>
        <end position="513"/>
    </location>
</feature>
<evidence type="ECO:0000313" key="10">
    <source>
        <dbReference type="EMBL" id="KAJ8381607.1"/>
    </source>
</evidence>
<comment type="similarity">
    <text evidence="1 5">Belongs to the SEC8 family.</text>
</comment>
<dbReference type="GO" id="GO:0006904">
    <property type="term" value="P:vesicle docking involved in exocytosis"/>
    <property type="evidence" value="ECO:0007669"/>
    <property type="project" value="InterPro"/>
</dbReference>
<keyword evidence="3 5" id="KW-0268">Exocytosis</keyword>
<dbReference type="GO" id="GO:0000145">
    <property type="term" value="C:exocyst"/>
    <property type="evidence" value="ECO:0007669"/>
    <property type="project" value="UniProtKB-UniRule"/>
</dbReference>
<evidence type="ECO:0000259" key="8">
    <source>
        <dbReference type="Pfam" id="PF04048"/>
    </source>
</evidence>
<dbReference type="GO" id="GO:0015031">
    <property type="term" value="P:protein transport"/>
    <property type="evidence" value="ECO:0007669"/>
    <property type="project" value="UniProtKB-KW"/>
</dbReference>
<accession>A0A9Q1GCW4</accession>
<dbReference type="OrthoDB" id="272977at2759"/>
<keyword evidence="4 5" id="KW-0653">Protein transport</keyword>
<protein>
    <recommendedName>
        <fullName evidence="5">Exocyst complex component Sec8</fullName>
    </recommendedName>
</protein>
<sequence>MHVIGRLVFFHWSVATTRSVVVLFGCSSCSVKMAADTGRYRSAVSKSKDPSGLLISVIRTLSSSDDVKDRETEKGRLEAAYENCDRDLDEQIVQHYTELTTAIRTYQSITERITSSRNKIKQVKENLLSCKMLLHCKRDELRKLWIEGIEHKHVLNLLDEIENIKQVPQKLEASMSSKHYLHATDMLVSAVESLEGPLLQVEGLSDLRLELHSKKLNIHLVLIDELHRHLYIKSTSRVGHKGKDKDRGRPTGSGAKETSPFGIPGMRELQETREDLEVDPEENSGVFMGILIKGLAKLKKIPETIKAILERLEPELKQIVKRSTTQIADHAYQRGESLSQDNQPRLLLELLELLFDKFNAVASAHSVVLAHLQQIVVSPNGTQESIKLYEQADVSAKIQTVLQVLLMDYLDVKNSRSAAEPSAQLSYASTASEFGAFFAKKRPQRPKQSLFKFESSSHAISMSAYLREQRRELYSKSGELQGGADDNLIEGGEMKFVCKPGARNITVIFQPLLRFIQEIELNMGPGQAKQCQLRTFLTYYINDLFLNQVRTEINKEIEAVTKVSDPLKILASADTMKVLGVQRPLLQSTVVVEKSIQDLMTLMQDLSSYSNQFLEMVCDKLKEYKEICNTAYRGIVQSEEKLTISASWSKDEDISRLLQSLPNWASMATPRALRQKREDEEDFTRAAFAKESEVLTGNLGDKLIPQNEILRDVSDLKALANVQESMEWLAGRLKGFFSSLPQAQNVSPGSDAQASSENTRSREQILQTLNDLSRGFQDIADRCLLVLHLEVRVHCFHYLIPLAKQGNYAIVANVESMDYDPLVVKLNKDISAIEEVMGAALQQHKFQYIFEGLGHLISCILINGAQYFKRISESGIKKMCRNIFVLQQNLTNITMSREADLDFARQYYEMLYNSADELLNLVVDQGVRYTELEYINALSLLHRSQTGVGDQTVQNVRLQRLKEIICEQAAIKQATKDKKITTV</sequence>
<evidence type="ECO:0000256" key="6">
    <source>
        <dbReference type="SAM" id="MobiDB-lite"/>
    </source>
</evidence>
<dbReference type="Proteomes" id="UP001152622">
    <property type="component" value="Chromosome 1"/>
</dbReference>
<keyword evidence="7" id="KW-0732">Signal</keyword>
<dbReference type="GO" id="GO:0090522">
    <property type="term" value="P:vesicle tethering involved in exocytosis"/>
    <property type="evidence" value="ECO:0007669"/>
    <property type="project" value="UniProtKB-UniRule"/>
</dbReference>
<comment type="caution">
    <text evidence="10">The sequence shown here is derived from an EMBL/GenBank/DDBJ whole genome shotgun (WGS) entry which is preliminary data.</text>
</comment>
<dbReference type="InterPro" id="IPR048630">
    <property type="entry name" value="Sec8_M"/>
</dbReference>
<feature type="domain" description="Exocyst complex component Sec8 N-terminal" evidence="8">
    <location>
        <begin position="77"/>
        <end position="173"/>
    </location>
</feature>
<reference evidence="10" key="1">
    <citation type="journal article" date="2023" name="Science">
        <title>Genome structures resolve the early diversification of teleost fishes.</title>
        <authorList>
            <person name="Parey E."/>
            <person name="Louis A."/>
            <person name="Montfort J."/>
            <person name="Bouchez O."/>
            <person name="Roques C."/>
            <person name="Iampietro C."/>
            <person name="Lluch J."/>
            <person name="Castinel A."/>
            <person name="Donnadieu C."/>
            <person name="Desvignes T."/>
            <person name="Floi Bucao C."/>
            <person name="Jouanno E."/>
            <person name="Wen M."/>
            <person name="Mejri S."/>
            <person name="Dirks R."/>
            <person name="Jansen H."/>
            <person name="Henkel C."/>
            <person name="Chen W.J."/>
            <person name="Zahm M."/>
            <person name="Cabau C."/>
            <person name="Klopp C."/>
            <person name="Thompson A.W."/>
            <person name="Robinson-Rechavi M."/>
            <person name="Braasch I."/>
            <person name="Lecointre G."/>
            <person name="Bobe J."/>
            <person name="Postlethwait J.H."/>
            <person name="Berthelot C."/>
            <person name="Roest Crollius H."/>
            <person name="Guiguen Y."/>
        </authorList>
    </citation>
    <scope>NUCLEOTIDE SEQUENCE</scope>
    <source>
        <strain evidence="10">WJC10195</strain>
    </source>
</reference>
<dbReference type="PANTHER" id="PTHR14146:SF0">
    <property type="entry name" value="EXOCYST COMPLEX COMPONENT 4"/>
    <property type="match status" value="1"/>
</dbReference>